<organism evidence="2 3">
    <name type="scientific">Pythium oligandrum</name>
    <name type="common">Mycoparasitic fungus</name>
    <dbReference type="NCBI Taxonomy" id="41045"/>
    <lineage>
        <taxon>Eukaryota</taxon>
        <taxon>Sar</taxon>
        <taxon>Stramenopiles</taxon>
        <taxon>Oomycota</taxon>
        <taxon>Peronosporomycetes</taxon>
        <taxon>Pythiales</taxon>
        <taxon>Pythiaceae</taxon>
        <taxon>Pythium</taxon>
    </lineage>
</organism>
<sequence length="258" mass="29154">MMMMMVRQHSSDEDVASTSALDPFSPRPRSPVRRAPSATLPALKVSEAPRQCCDDKTCRCLVPRLVPVTMEPQQASGVAVALSVLSQIERIQVRDTVERNGATYFVMDVYLRPTTSRLPLPSSTLRARLRRRTSESSATPDYQVSARFSDFAALRADVSALMCMNSRFTCEYCNAFEEYILFRIRQPRWIVKIGTRTETRKTILESFINDFVKMAQLRVPTCQKCLSRDRVPFLIEEFVHRPSTPALVRPSTDAPAAA</sequence>
<proteinExistence type="predicted"/>
<protein>
    <recommendedName>
        <fullName evidence="4">PX domain-containing protein</fullName>
    </recommendedName>
</protein>
<feature type="region of interest" description="Disordered" evidence="1">
    <location>
        <begin position="1"/>
        <end position="36"/>
    </location>
</feature>
<reference evidence="2" key="1">
    <citation type="submission" date="2019-03" db="EMBL/GenBank/DDBJ databases">
        <title>Long read genome sequence of the mycoparasitic Pythium oligandrum ATCC 38472 isolated from sugarbeet rhizosphere.</title>
        <authorList>
            <person name="Gaulin E."/>
        </authorList>
    </citation>
    <scope>NUCLEOTIDE SEQUENCE</scope>
    <source>
        <strain evidence="2">ATCC 38472_TT</strain>
    </source>
</reference>
<accession>A0A8K1CHW2</accession>
<dbReference type="OrthoDB" id="100971at2759"/>
<name>A0A8K1CHW2_PYTOL</name>
<evidence type="ECO:0008006" key="4">
    <source>
        <dbReference type="Google" id="ProtNLM"/>
    </source>
</evidence>
<dbReference type="Proteomes" id="UP000794436">
    <property type="component" value="Unassembled WGS sequence"/>
</dbReference>
<gene>
    <name evidence="2" type="ORF">Poli38472_002638</name>
</gene>
<keyword evidence="3" id="KW-1185">Reference proteome</keyword>
<dbReference type="AlphaFoldDB" id="A0A8K1CHW2"/>
<comment type="caution">
    <text evidence="2">The sequence shown here is derived from an EMBL/GenBank/DDBJ whole genome shotgun (WGS) entry which is preliminary data.</text>
</comment>
<dbReference type="EMBL" id="SPLM01000072">
    <property type="protein sequence ID" value="TMW63697.1"/>
    <property type="molecule type" value="Genomic_DNA"/>
</dbReference>
<evidence type="ECO:0000256" key="1">
    <source>
        <dbReference type="SAM" id="MobiDB-lite"/>
    </source>
</evidence>
<evidence type="ECO:0000313" key="2">
    <source>
        <dbReference type="EMBL" id="TMW63697.1"/>
    </source>
</evidence>
<evidence type="ECO:0000313" key="3">
    <source>
        <dbReference type="Proteomes" id="UP000794436"/>
    </source>
</evidence>